<dbReference type="Proteomes" id="UP000051380">
    <property type="component" value="Unassembled WGS sequence"/>
</dbReference>
<dbReference type="AlphaFoldDB" id="A0A0R3CUC8"/>
<proteinExistence type="predicted"/>
<sequence length="77" mass="8604">MQADLAPDEWASGQGLAMLVEFMVRQLQLSASVFATKLRASRYSDIGCYDGADIPTGHFKFVRVRSVKFLHPRGRTT</sequence>
<comment type="caution">
    <text evidence="1">The sequence shown here is derived from an EMBL/GenBank/DDBJ whole genome shotgun (WGS) entry which is preliminary data.</text>
</comment>
<gene>
    <name evidence="1" type="ORF">AOQ72_16890</name>
</gene>
<accession>A0A0R3CUC8</accession>
<protein>
    <submittedName>
        <fullName evidence="1">Uncharacterized protein</fullName>
    </submittedName>
</protein>
<organism evidence="1 2">
    <name type="scientific">Bradyrhizobium yuanmingense</name>
    <dbReference type="NCBI Taxonomy" id="108015"/>
    <lineage>
        <taxon>Bacteria</taxon>
        <taxon>Pseudomonadati</taxon>
        <taxon>Pseudomonadota</taxon>
        <taxon>Alphaproteobacteria</taxon>
        <taxon>Hyphomicrobiales</taxon>
        <taxon>Nitrobacteraceae</taxon>
        <taxon>Bradyrhizobium</taxon>
    </lineage>
</organism>
<evidence type="ECO:0000313" key="2">
    <source>
        <dbReference type="Proteomes" id="UP000051380"/>
    </source>
</evidence>
<reference evidence="1 2" key="1">
    <citation type="submission" date="2015-09" db="EMBL/GenBank/DDBJ databases">
        <title>Draft Genome Sequence of the Strain BR 3267 (Bradyrhizobium yuanmingense) recommended as inoculant for cowpea in Brazil.</title>
        <authorList>
            <person name="Simoes-Araujo J.L."/>
            <person name="Zilli J.E."/>
        </authorList>
    </citation>
    <scope>NUCLEOTIDE SEQUENCE [LARGE SCALE GENOMIC DNA]</scope>
    <source>
        <strain evidence="1 2">BR3267</strain>
    </source>
</reference>
<evidence type="ECO:0000313" key="1">
    <source>
        <dbReference type="EMBL" id="KRP98772.1"/>
    </source>
</evidence>
<dbReference type="EMBL" id="LJYF01000018">
    <property type="protein sequence ID" value="KRP98772.1"/>
    <property type="molecule type" value="Genomic_DNA"/>
</dbReference>
<name>A0A0R3CUC8_9BRAD</name>